<name>A0ABV5CSA6_9ACTN</name>
<dbReference type="Proteomes" id="UP001582793">
    <property type="component" value="Unassembled WGS sequence"/>
</dbReference>
<evidence type="ECO:0000256" key="2">
    <source>
        <dbReference type="ARBA" id="ARBA00023315"/>
    </source>
</evidence>
<proteinExistence type="predicted"/>
<dbReference type="CDD" id="cd04301">
    <property type="entry name" value="NAT_SF"/>
    <property type="match status" value="1"/>
</dbReference>
<feature type="domain" description="N-acetyltransferase" evidence="3">
    <location>
        <begin position="3"/>
        <end position="170"/>
    </location>
</feature>
<dbReference type="InterPro" id="IPR016181">
    <property type="entry name" value="Acyl_CoA_acyltransferase"/>
</dbReference>
<reference evidence="4 5" key="1">
    <citation type="submission" date="2024-04" db="EMBL/GenBank/DDBJ databases">
        <title>Polymorphospora sp. isolated from Baiyangdian Lake in Xiong'an New Area.</title>
        <authorList>
            <person name="Zhang X."/>
            <person name="Liu J."/>
        </authorList>
    </citation>
    <scope>NUCLEOTIDE SEQUENCE [LARGE SCALE GENOMIC DNA]</scope>
    <source>
        <strain evidence="4 5">2-325</strain>
    </source>
</reference>
<dbReference type="PROSITE" id="PS51186">
    <property type="entry name" value="GNAT"/>
    <property type="match status" value="1"/>
</dbReference>
<dbReference type="InterPro" id="IPR000182">
    <property type="entry name" value="GNAT_dom"/>
</dbReference>
<keyword evidence="1" id="KW-0808">Transferase</keyword>
<keyword evidence="2" id="KW-0012">Acyltransferase</keyword>
<evidence type="ECO:0000259" key="3">
    <source>
        <dbReference type="PROSITE" id="PS51186"/>
    </source>
</evidence>
<evidence type="ECO:0000313" key="5">
    <source>
        <dbReference type="Proteomes" id="UP001582793"/>
    </source>
</evidence>
<dbReference type="PANTHER" id="PTHR43877:SF1">
    <property type="entry name" value="ACETYLTRANSFERASE"/>
    <property type="match status" value="1"/>
</dbReference>
<keyword evidence="5" id="KW-1185">Reference proteome</keyword>
<dbReference type="PANTHER" id="PTHR43877">
    <property type="entry name" value="AMINOALKYLPHOSPHONATE N-ACETYLTRANSFERASE-RELATED-RELATED"/>
    <property type="match status" value="1"/>
</dbReference>
<protein>
    <submittedName>
        <fullName evidence="4">GNAT family N-acetyltransferase</fullName>
    </submittedName>
</protein>
<dbReference type="EMBL" id="JBCGDC010000028">
    <property type="protein sequence ID" value="MFB6393916.1"/>
    <property type="molecule type" value="Genomic_DNA"/>
</dbReference>
<evidence type="ECO:0000313" key="4">
    <source>
        <dbReference type="EMBL" id="MFB6393916.1"/>
    </source>
</evidence>
<dbReference type="Gene3D" id="3.40.630.30">
    <property type="match status" value="1"/>
</dbReference>
<comment type="caution">
    <text evidence="4">The sequence shown here is derived from an EMBL/GenBank/DDBJ whole genome shotgun (WGS) entry which is preliminary data.</text>
</comment>
<dbReference type="SUPFAM" id="SSF55729">
    <property type="entry name" value="Acyl-CoA N-acyltransferases (Nat)"/>
    <property type="match status" value="1"/>
</dbReference>
<sequence>MSVSLRVAEAVDVPRIAELHRRSRIDTYSDLVSYDTLTRVPAPVFADWWVERWSHERETHVLTVAERDGRLVGFTYVGPDDEGSQADTGLLYAIHLESAERGRGTGRALMAEALATLRAQGWQRAALWVLAGNDRARGFYERGGWQPTGWCRDSTFGPPVKEIRYDRPLR</sequence>
<dbReference type="RefSeq" id="WP_375734237.1">
    <property type="nucleotide sequence ID" value="NZ_JBCGDC010000028.1"/>
</dbReference>
<gene>
    <name evidence="4" type="ORF">AAFH96_12490</name>
</gene>
<accession>A0ABV5CSA6</accession>
<dbReference type="Pfam" id="PF00583">
    <property type="entry name" value="Acetyltransf_1"/>
    <property type="match status" value="1"/>
</dbReference>
<dbReference type="InterPro" id="IPR050832">
    <property type="entry name" value="Bact_Acetyltransf"/>
</dbReference>
<organism evidence="4 5">
    <name type="scientific">Polymorphospora lycopeni</name>
    <dbReference type="NCBI Taxonomy" id="3140240"/>
    <lineage>
        <taxon>Bacteria</taxon>
        <taxon>Bacillati</taxon>
        <taxon>Actinomycetota</taxon>
        <taxon>Actinomycetes</taxon>
        <taxon>Micromonosporales</taxon>
        <taxon>Micromonosporaceae</taxon>
        <taxon>Polymorphospora</taxon>
    </lineage>
</organism>
<evidence type="ECO:0000256" key="1">
    <source>
        <dbReference type="ARBA" id="ARBA00022679"/>
    </source>
</evidence>